<comment type="similarity">
    <text evidence="1">Belongs to the virb1 family.</text>
</comment>
<accession>A0A3L9YNC0</accession>
<dbReference type="InterPro" id="IPR008258">
    <property type="entry name" value="Transglycosylase_SLT_dom_1"/>
</dbReference>
<feature type="domain" description="Transglycosylase SLT" evidence="2">
    <location>
        <begin position="62"/>
        <end position="121"/>
    </location>
</feature>
<evidence type="ECO:0000259" key="2">
    <source>
        <dbReference type="Pfam" id="PF01464"/>
    </source>
</evidence>
<keyword evidence="4" id="KW-1185">Reference proteome</keyword>
<organism evidence="3 4">
    <name type="scientific">Rhodophyticola porphyridii</name>
    <dbReference type="NCBI Taxonomy" id="1852017"/>
    <lineage>
        <taxon>Bacteria</taxon>
        <taxon>Pseudomonadati</taxon>
        <taxon>Pseudomonadota</taxon>
        <taxon>Alphaproteobacteria</taxon>
        <taxon>Rhodobacterales</taxon>
        <taxon>Roseobacteraceae</taxon>
        <taxon>Rhodophyticola</taxon>
    </lineage>
</organism>
<evidence type="ECO:0000313" key="4">
    <source>
        <dbReference type="Proteomes" id="UP000281343"/>
    </source>
</evidence>
<gene>
    <name evidence="3" type="ORF">D9R08_00730</name>
</gene>
<dbReference type="EMBL" id="RCNT01000001">
    <property type="protein sequence ID" value="RMA44180.1"/>
    <property type="molecule type" value="Genomic_DNA"/>
</dbReference>
<proteinExistence type="inferred from homology"/>
<name>A0A3L9YNC0_9RHOB</name>
<evidence type="ECO:0000313" key="3">
    <source>
        <dbReference type="EMBL" id="RMA44180.1"/>
    </source>
</evidence>
<protein>
    <submittedName>
        <fullName evidence="3">Lytic transglycosylase domain-containing protein</fullName>
    </submittedName>
</protein>
<dbReference type="OrthoDB" id="5945995at2"/>
<evidence type="ECO:0000256" key="1">
    <source>
        <dbReference type="ARBA" id="ARBA00009387"/>
    </source>
</evidence>
<dbReference type="SUPFAM" id="SSF53955">
    <property type="entry name" value="Lysozyme-like"/>
    <property type="match status" value="1"/>
</dbReference>
<dbReference type="Proteomes" id="UP000281343">
    <property type="component" value="Unassembled WGS sequence"/>
</dbReference>
<dbReference type="Pfam" id="PF01464">
    <property type="entry name" value="SLT"/>
    <property type="match status" value="1"/>
</dbReference>
<dbReference type="Gene3D" id="1.10.530.10">
    <property type="match status" value="1"/>
</dbReference>
<reference evidence="3 4" key="1">
    <citation type="submission" date="2018-10" db="EMBL/GenBank/DDBJ databases">
        <authorList>
            <person name="Jung H.S."/>
            <person name="Jeon C.O."/>
        </authorList>
    </citation>
    <scope>NUCLEOTIDE SEQUENCE [LARGE SCALE GENOMIC DNA]</scope>
    <source>
        <strain evidence="3 4">MA-7-27</strain>
    </source>
</reference>
<sequence>MASHQTGVPVQVLMAITRTETGRHRNGETRPWPWTVNMEGTGAWFSTRSEALNYAIRHHATGATSFDIGCFQINHRWHGRAFTSIDAMFDPAANARYAAEFLADLHAELGTWDAAAGAYHSRTPEHATRYLASYHRHLAALQTSDPAFPADAPSAPQPIRRNRFPLLQAGSTPGATPGSLVPHVHGGVQALFQDM</sequence>
<dbReference type="InterPro" id="IPR023346">
    <property type="entry name" value="Lysozyme-like_dom_sf"/>
</dbReference>
<dbReference type="AlphaFoldDB" id="A0A3L9YNC0"/>
<comment type="caution">
    <text evidence="3">The sequence shown here is derived from an EMBL/GenBank/DDBJ whole genome shotgun (WGS) entry which is preliminary data.</text>
</comment>